<gene>
    <name evidence="14" type="ORF">HXK09_02735</name>
</gene>
<dbReference type="GO" id="GO:0005524">
    <property type="term" value="F:ATP binding"/>
    <property type="evidence" value="ECO:0007669"/>
    <property type="project" value="UniProtKB-KW"/>
</dbReference>
<keyword evidence="6" id="KW-0547">Nucleotide-binding</keyword>
<proteinExistence type="inferred from homology"/>
<feature type="transmembrane region" description="Helical" evidence="11">
    <location>
        <begin position="152"/>
        <end position="180"/>
    </location>
</feature>
<keyword evidence="7 14" id="KW-0067">ATP-binding</keyword>
<dbReference type="InterPro" id="IPR039421">
    <property type="entry name" value="Type_1_exporter"/>
</dbReference>
<dbReference type="GO" id="GO:0016887">
    <property type="term" value="F:ATP hydrolysis activity"/>
    <property type="evidence" value="ECO:0007669"/>
    <property type="project" value="InterPro"/>
</dbReference>
<dbReference type="InterPro" id="IPR027417">
    <property type="entry name" value="P-loop_NTPase"/>
</dbReference>
<dbReference type="InterPro" id="IPR003439">
    <property type="entry name" value="ABC_transporter-like_ATP-bd"/>
</dbReference>
<dbReference type="SUPFAM" id="SSF52540">
    <property type="entry name" value="P-loop containing nucleoside triphosphate hydrolases"/>
    <property type="match status" value="1"/>
</dbReference>
<keyword evidence="2" id="KW-0813">Transport</keyword>
<evidence type="ECO:0000256" key="10">
    <source>
        <dbReference type="ARBA" id="ARBA00023455"/>
    </source>
</evidence>
<dbReference type="InterPro" id="IPR003593">
    <property type="entry name" value="AAA+_ATPase"/>
</dbReference>
<dbReference type="InterPro" id="IPR017871">
    <property type="entry name" value="ABC_transporter-like_CS"/>
</dbReference>
<keyword evidence="9 11" id="KW-0472">Membrane</keyword>
<dbReference type="PROSITE" id="PS00211">
    <property type="entry name" value="ABC_TRANSPORTER_1"/>
    <property type="match status" value="1"/>
</dbReference>
<feature type="transmembrane region" description="Helical" evidence="11">
    <location>
        <begin position="127"/>
        <end position="146"/>
    </location>
</feature>
<dbReference type="Gene3D" id="3.40.50.300">
    <property type="entry name" value="P-loop containing nucleotide triphosphate hydrolases"/>
    <property type="match status" value="1"/>
</dbReference>
<evidence type="ECO:0000259" key="13">
    <source>
        <dbReference type="PROSITE" id="PS50929"/>
    </source>
</evidence>
<comment type="subcellular location">
    <subcellularLocation>
        <location evidence="1">Cell inner membrane</location>
        <topology evidence="1">Multi-pass membrane protein</topology>
    </subcellularLocation>
</comment>
<dbReference type="InterPro" id="IPR036640">
    <property type="entry name" value="ABC1_TM_sf"/>
</dbReference>
<dbReference type="Proteomes" id="UP000759246">
    <property type="component" value="Unassembled WGS sequence"/>
</dbReference>
<dbReference type="InterPro" id="IPR011527">
    <property type="entry name" value="ABC1_TM_dom"/>
</dbReference>
<feature type="domain" description="ABC transmembrane type-1" evidence="13">
    <location>
        <begin position="23"/>
        <end position="304"/>
    </location>
</feature>
<keyword evidence="3" id="KW-1003">Cell membrane</keyword>
<evidence type="ECO:0000256" key="2">
    <source>
        <dbReference type="ARBA" id="ARBA00022448"/>
    </source>
</evidence>
<feature type="transmembrane region" description="Helical" evidence="11">
    <location>
        <begin position="59"/>
        <end position="80"/>
    </location>
</feature>
<reference evidence="14" key="1">
    <citation type="submission" date="2020-04" db="EMBL/GenBank/DDBJ databases">
        <title>Deep metagenomics examines the oral microbiome during advanced dental caries in children, revealing novel taxa and co-occurrences with host molecules.</title>
        <authorList>
            <person name="Baker J.L."/>
            <person name="Morton J.T."/>
            <person name="Dinis M."/>
            <person name="Alvarez R."/>
            <person name="Tran N.C."/>
            <person name="Knight R."/>
            <person name="Edlund A."/>
        </authorList>
    </citation>
    <scope>NUCLEOTIDE SEQUENCE</scope>
    <source>
        <strain evidence="14">JCVI_30_bin.13</strain>
    </source>
</reference>
<evidence type="ECO:0000313" key="15">
    <source>
        <dbReference type="Proteomes" id="UP000759246"/>
    </source>
</evidence>
<dbReference type="SMART" id="SM00382">
    <property type="entry name" value="AAA"/>
    <property type="match status" value="1"/>
</dbReference>
<dbReference type="SUPFAM" id="SSF90123">
    <property type="entry name" value="ABC transporter transmembrane region"/>
    <property type="match status" value="1"/>
</dbReference>
<evidence type="ECO:0000256" key="6">
    <source>
        <dbReference type="ARBA" id="ARBA00022741"/>
    </source>
</evidence>
<dbReference type="GO" id="GO:0140359">
    <property type="term" value="F:ABC-type transporter activity"/>
    <property type="evidence" value="ECO:0007669"/>
    <property type="project" value="InterPro"/>
</dbReference>
<evidence type="ECO:0000256" key="8">
    <source>
        <dbReference type="ARBA" id="ARBA00022989"/>
    </source>
</evidence>
<evidence type="ECO:0000256" key="3">
    <source>
        <dbReference type="ARBA" id="ARBA00022475"/>
    </source>
</evidence>
<dbReference type="GO" id="GO:0034040">
    <property type="term" value="F:ATPase-coupled lipid transmembrane transporter activity"/>
    <property type="evidence" value="ECO:0007669"/>
    <property type="project" value="TreeGrafter"/>
</dbReference>
<evidence type="ECO:0000256" key="9">
    <source>
        <dbReference type="ARBA" id="ARBA00023136"/>
    </source>
</evidence>
<keyword evidence="4" id="KW-0997">Cell inner membrane</keyword>
<evidence type="ECO:0000256" key="1">
    <source>
        <dbReference type="ARBA" id="ARBA00004429"/>
    </source>
</evidence>
<dbReference type="FunFam" id="3.40.50.300:FF:000221">
    <property type="entry name" value="Multidrug ABC transporter ATP-binding protein"/>
    <property type="match status" value="1"/>
</dbReference>
<comment type="similarity">
    <text evidence="10">Belongs to the ABC transporter superfamily. Siderophore-Fe(3+) uptake transporter (SIUT) (TC 3.A.1.21) family.</text>
</comment>
<protein>
    <submittedName>
        <fullName evidence="14">ABC transporter ATP-binding protein</fullName>
    </submittedName>
</protein>
<evidence type="ECO:0000256" key="11">
    <source>
        <dbReference type="SAM" id="Phobius"/>
    </source>
</evidence>
<comment type="caution">
    <text evidence="14">The sequence shown here is derived from an EMBL/GenBank/DDBJ whole genome shotgun (WGS) entry which is preliminary data.</text>
</comment>
<dbReference type="GO" id="GO:0005886">
    <property type="term" value="C:plasma membrane"/>
    <property type="evidence" value="ECO:0007669"/>
    <property type="project" value="UniProtKB-SubCell"/>
</dbReference>
<evidence type="ECO:0000256" key="4">
    <source>
        <dbReference type="ARBA" id="ARBA00022519"/>
    </source>
</evidence>
<name>A0A929RNA3_9ACTO</name>
<dbReference type="PROSITE" id="PS50929">
    <property type="entry name" value="ABC_TM1F"/>
    <property type="match status" value="1"/>
</dbReference>
<organism evidence="14 15">
    <name type="scientific">Actinomyces bouchesdurhonensis</name>
    <dbReference type="NCBI Taxonomy" id="1852361"/>
    <lineage>
        <taxon>Bacteria</taxon>
        <taxon>Bacillati</taxon>
        <taxon>Actinomycetota</taxon>
        <taxon>Actinomycetes</taxon>
        <taxon>Actinomycetales</taxon>
        <taxon>Actinomycetaceae</taxon>
        <taxon>Actinomyces</taxon>
    </lineage>
</organism>
<feature type="transmembrane region" description="Helical" evidence="11">
    <location>
        <begin position="247"/>
        <end position="269"/>
    </location>
</feature>
<feature type="transmembrane region" description="Helical" evidence="11">
    <location>
        <begin position="20"/>
        <end position="47"/>
    </location>
</feature>
<evidence type="ECO:0000256" key="5">
    <source>
        <dbReference type="ARBA" id="ARBA00022692"/>
    </source>
</evidence>
<evidence type="ECO:0000313" key="14">
    <source>
        <dbReference type="EMBL" id="MBF0966077.1"/>
    </source>
</evidence>
<dbReference type="Gene3D" id="1.20.1560.10">
    <property type="entry name" value="ABC transporter type 1, transmembrane domain"/>
    <property type="match status" value="1"/>
</dbReference>
<evidence type="ECO:0000256" key="7">
    <source>
        <dbReference type="ARBA" id="ARBA00022840"/>
    </source>
</evidence>
<keyword evidence="5 11" id="KW-0812">Transmembrane</keyword>
<sequence length="587" mass="62635">MLDLIPRLREPLSEQGRADFLQATVLSCVVGAVRGVSLVAFIPAAIALTSGAPAWGMSLGSWLVVLALCALTSFVVEYLLAMRSYSVAFDFLSNMHRAIGDKVASLPLGSFRADTAGKTSRLVSRELMVLGEIFAHMYSPLIAAIVTSATMLVGIAAFSPILGVVCLVAIPIVGGGVWVARRCLQSGAALKEPPARELSHRIVEYATKQGALRACGRSASYEPLQRAEDAYGVAARRSLMRETVGQIVNGMAAQLVVVTLICAMGWLAVAGSVSPVEAIVSIGLLLRFTQILVDIGTLTSAFETRRPVLDLSHEILSAPELPAPKGVRRAHEAPASSGASVALEDVSFSYEADHPVLQGVSFRVEPETMTAIVGPSGCGKTTIARLIARFYDVDAGSVRVCDEDVRDWDTADLMAQLSLVFQDVYLFDDTLEANVRVGNPDATRADIEEAARLSGVSEIVERLPLGWDTPVGEGGRALSGGERQRVSIARALLKAAPVVLFDEATSALDPENESRITDAMAALRRDATLIVIAHKLDTITAADQIVVLDEDGRVAQIGTHAELYSQADGQYRAFWDARSRAAGWKLV</sequence>
<dbReference type="PANTHER" id="PTHR24221">
    <property type="entry name" value="ATP-BINDING CASSETTE SUB-FAMILY B"/>
    <property type="match status" value="1"/>
</dbReference>
<evidence type="ECO:0000259" key="12">
    <source>
        <dbReference type="PROSITE" id="PS50893"/>
    </source>
</evidence>
<accession>A0A929RNA3</accession>
<dbReference type="PANTHER" id="PTHR24221:SF397">
    <property type="entry name" value="ABC TRANSPORTER, ATP-BINDING TRANSMEMBRANE PROTEIN"/>
    <property type="match status" value="1"/>
</dbReference>
<feature type="domain" description="ABC transporter" evidence="12">
    <location>
        <begin position="341"/>
        <end position="576"/>
    </location>
</feature>
<keyword evidence="8 11" id="KW-1133">Transmembrane helix</keyword>
<dbReference type="PROSITE" id="PS50893">
    <property type="entry name" value="ABC_TRANSPORTER_2"/>
    <property type="match status" value="1"/>
</dbReference>
<dbReference type="EMBL" id="JABZGF010000044">
    <property type="protein sequence ID" value="MBF0966077.1"/>
    <property type="molecule type" value="Genomic_DNA"/>
</dbReference>
<dbReference type="Pfam" id="PF00005">
    <property type="entry name" value="ABC_tran"/>
    <property type="match status" value="1"/>
</dbReference>
<dbReference type="AlphaFoldDB" id="A0A929RNA3"/>